<sequence length="136" mass="14468">MPRTSPEPATNPVPESGARVVAFGAYAAAPDLTVLEFCVGMALARKGPLTARGIAAEISAWFDHPVRARSLSAQLDAIVRRGWARLEAGTYTIADAGSEALSGFYCALVRLLDGGRRLLDLGVFMSLIKEFERSGS</sequence>
<dbReference type="PATRIC" id="fig|48936.3.peg.4263"/>
<gene>
    <name evidence="1" type="ORF">NJ75_04232</name>
</gene>
<protein>
    <submittedName>
        <fullName evidence="1">Uncharacterized protein</fullName>
    </submittedName>
</protein>
<name>A0A0B8Z7W9_9SPHN</name>
<dbReference type="AlphaFoldDB" id="A0A0B8Z7W9"/>
<reference evidence="1 2" key="1">
    <citation type="submission" date="2014-10" db="EMBL/GenBank/DDBJ databases">
        <title>Draft genome sequence of Novosphingobium subterraneum DSM 12447.</title>
        <authorList>
            <person name="Gan H.M."/>
            <person name="Gan H.Y."/>
            <person name="Savka M.A."/>
        </authorList>
    </citation>
    <scope>NUCLEOTIDE SEQUENCE [LARGE SCALE GENOMIC DNA]</scope>
    <source>
        <strain evidence="1 2">DSM 12447</strain>
    </source>
</reference>
<comment type="caution">
    <text evidence="1">The sequence shown here is derived from an EMBL/GenBank/DDBJ whole genome shotgun (WGS) entry which is preliminary data.</text>
</comment>
<keyword evidence="2" id="KW-1185">Reference proteome</keyword>
<dbReference type="Proteomes" id="UP000031338">
    <property type="component" value="Unassembled WGS sequence"/>
</dbReference>
<dbReference type="STRING" id="48936.NJ75_04232"/>
<dbReference type="EMBL" id="JRVC01000030">
    <property type="protein sequence ID" value="KHS42325.1"/>
    <property type="molecule type" value="Genomic_DNA"/>
</dbReference>
<evidence type="ECO:0000313" key="1">
    <source>
        <dbReference type="EMBL" id="KHS42325.1"/>
    </source>
</evidence>
<proteinExistence type="predicted"/>
<accession>A0A0B8Z7W9</accession>
<organism evidence="1 2">
    <name type="scientific">Novosphingobium subterraneum</name>
    <dbReference type="NCBI Taxonomy" id="48936"/>
    <lineage>
        <taxon>Bacteria</taxon>
        <taxon>Pseudomonadati</taxon>
        <taxon>Pseudomonadota</taxon>
        <taxon>Alphaproteobacteria</taxon>
        <taxon>Sphingomonadales</taxon>
        <taxon>Sphingomonadaceae</taxon>
        <taxon>Novosphingobium</taxon>
    </lineage>
</organism>
<evidence type="ECO:0000313" key="2">
    <source>
        <dbReference type="Proteomes" id="UP000031338"/>
    </source>
</evidence>